<dbReference type="EMBL" id="LXQA010201570">
    <property type="protein sequence ID" value="MCI33105.1"/>
    <property type="molecule type" value="Genomic_DNA"/>
</dbReference>
<evidence type="ECO:0000313" key="2">
    <source>
        <dbReference type="Proteomes" id="UP000265520"/>
    </source>
</evidence>
<comment type="caution">
    <text evidence="1">The sequence shown here is derived from an EMBL/GenBank/DDBJ whole genome shotgun (WGS) entry which is preliminary data.</text>
</comment>
<evidence type="ECO:0000313" key="1">
    <source>
        <dbReference type="EMBL" id="MCI33105.1"/>
    </source>
</evidence>
<accession>A0A392RC04</accession>
<proteinExistence type="predicted"/>
<feature type="non-terminal residue" evidence="1">
    <location>
        <position position="1"/>
    </location>
</feature>
<protein>
    <submittedName>
        <fullName evidence="1">Uncharacterized protein</fullName>
    </submittedName>
</protein>
<dbReference type="AlphaFoldDB" id="A0A392RC04"/>
<name>A0A392RC04_9FABA</name>
<sequence>VLESWYLRLDTNTTEFGIFSHRELRMEPFQCSYGNCCCR</sequence>
<keyword evidence="2" id="KW-1185">Reference proteome</keyword>
<organism evidence="1 2">
    <name type="scientific">Trifolium medium</name>
    <dbReference type="NCBI Taxonomy" id="97028"/>
    <lineage>
        <taxon>Eukaryota</taxon>
        <taxon>Viridiplantae</taxon>
        <taxon>Streptophyta</taxon>
        <taxon>Embryophyta</taxon>
        <taxon>Tracheophyta</taxon>
        <taxon>Spermatophyta</taxon>
        <taxon>Magnoliopsida</taxon>
        <taxon>eudicotyledons</taxon>
        <taxon>Gunneridae</taxon>
        <taxon>Pentapetalae</taxon>
        <taxon>rosids</taxon>
        <taxon>fabids</taxon>
        <taxon>Fabales</taxon>
        <taxon>Fabaceae</taxon>
        <taxon>Papilionoideae</taxon>
        <taxon>50 kb inversion clade</taxon>
        <taxon>NPAAA clade</taxon>
        <taxon>Hologalegina</taxon>
        <taxon>IRL clade</taxon>
        <taxon>Trifolieae</taxon>
        <taxon>Trifolium</taxon>
    </lineage>
</organism>
<reference evidence="1 2" key="1">
    <citation type="journal article" date="2018" name="Front. Plant Sci.">
        <title>Red Clover (Trifolium pratense) and Zigzag Clover (T. medium) - A Picture of Genomic Similarities and Differences.</title>
        <authorList>
            <person name="Dluhosova J."/>
            <person name="Istvanek J."/>
            <person name="Nedelnik J."/>
            <person name="Repkova J."/>
        </authorList>
    </citation>
    <scope>NUCLEOTIDE SEQUENCE [LARGE SCALE GENOMIC DNA]</scope>
    <source>
        <strain evidence="2">cv. 10/8</strain>
        <tissue evidence="1">Leaf</tissue>
    </source>
</reference>
<dbReference type="Proteomes" id="UP000265520">
    <property type="component" value="Unassembled WGS sequence"/>
</dbReference>